<dbReference type="InterPro" id="IPR036388">
    <property type="entry name" value="WH-like_DNA-bd_sf"/>
</dbReference>
<dbReference type="Gene3D" id="1.10.10.10">
    <property type="entry name" value="Winged helix-like DNA-binding domain superfamily/Winged helix DNA-binding domain"/>
    <property type="match status" value="1"/>
</dbReference>
<dbReference type="PANTHER" id="PTHR30346:SF28">
    <property type="entry name" value="HTH-TYPE TRANSCRIPTIONAL REGULATOR CYNR"/>
    <property type="match status" value="1"/>
</dbReference>
<gene>
    <name evidence="6" type="ORF">ACFSVL_43225</name>
</gene>
<dbReference type="InterPro" id="IPR036390">
    <property type="entry name" value="WH_DNA-bd_sf"/>
</dbReference>
<dbReference type="SUPFAM" id="SSF46785">
    <property type="entry name" value="Winged helix' DNA-binding domain"/>
    <property type="match status" value="1"/>
</dbReference>
<keyword evidence="2" id="KW-0805">Transcription regulation</keyword>
<organism evidence="6 7">
    <name type="scientific">Amycolatopsis silviterrae</name>
    <dbReference type="NCBI Taxonomy" id="1656914"/>
    <lineage>
        <taxon>Bacteria</taxon>
        <taxon>Bacillati</taxon>
        <taxon>Actinomycetota</taxon>
        <taxon>Actinomycetes</taxon>
        <taxon>Pseudonocardiales</taxon>
        <taxon>Pseudonocardiaceae</taxon>
        <taxon>Amycolatopsis</taxon>
    </lineage>
</organism>
<keyword evidence="7" id="KW-1185">Reference proteome</keyword>
<evidence type="ECO:0000313" key="6">
    <source>
        <dbReference type="EMBL" id="MFD2474281.1"/>
    </source>
</evidence>
<name>A0ABW5HMK6_9PSEU</name>
<feature type="domain" description="HTH lysR-type" evidence="5">
    <location>
        <begin position="1"/>
        <end position="58"/>
    </location>
</feature>
<proteinExistence type="inferred from homology"/>
<dbReference type="Gene3D" id="3.40.190.10">
    <property type="entry name" value="Periplasmic binding protein-like II"/>
    <property type="match status" value="2"/>
</dbReference>
<dbReference type="PANTHER" id="PTHR30346">
    <property type="entry name" value="TRANSCRIPTIONAL DUAL REGULATOR HCAR-RELATED"/>
    <property type="match status" value="1"/>
</dbReference>
<evidence type="ECO:0000256" key="3">
    <source>
        <dbReference type="ARBA" id="ARBA00023125"/>
    </source>
</evidence>
<evidence type="ECO:0000256" key="1">
    <source>
        <dbReference type="ARBA" id="ARBA00009437"/>
    </source>
</evidence>
<protein>
    <submittedName>
        <fullName evidence="6">LysR family transcriptional regulator</fullName>
    </submittedName>
</protein>
<dbReference type="PRINTS" id="PR00039">
    <property type="entry name" value="HTHLYSR"/>
</dbReference>
<comment type="caution">
    <text evidence="6">The sequence shown here is derived from an EMBL/GenBank/DDBJ whole genome shotgun (WGS) entry which is preliminary data.</text>
</comment>
<dbReference type="SUPFAM" id="SSF53850">
    <property type="entry name" value="Periplasmic binding protein-like II"/>
    <property type="match status" value="1"/>
</dbReference>
<dbReference type="Proteomes" id="UP001597483">
    <property type="component" value="Unassembled WGS sequence"/>
</dbReference>
<dbReference type="InterPro" id="IPR005119">
    <property type="entry name" value="LysR_subst-bd"/>
</dbReference>
<reference evidence="7" key="1">
    <citation type="journal article" date="2019" name="Int. J. Syst. Evol. Microbiol.">
        <title>The Global Catalogue of Microorganisms (GCM) 10K type strain sequencing project: providing services to taxonomists for standard genome sequencing and annotation.</title>
        <authorList>
            <consortium name="The Broad Institute Genomics Platform"/>
            <consortium name="The Broad Institute Genome Sequencing Center for Infectious Disease"/>
            <person name="Wu L."/>
            <person name="Ma J."/>
        </authorList>
    </citation>
    <scope>NUCLEOTIDE SEQUENCE [LARGE SCALE GENOMIC DNA]</scope>
    <source>
        <strain evidence="7">CGMCC 4.7641</strain>
    </source>
</reference>
<dbReference type="EMBL" id="JBHUKS010000037">
    <property type="protein sequence ID" value="MFD2474281.1"/>
    <property type="molecule type" value="Genomic_DNA"/>
</dbReference>
<keyword evidence="3" id="KW-0238">DNA-binding</keyword>
<evidence type="ECO:0000259" key="5">
    <source>
        <dbReference type="PROSITE" id="PS50931"/>
    </source>
</evidence>
<sequence length="306" mass="32367">MHLRKIEYFVAVAEEGSISLAAQRLHMTQPPLSQAILALEREFGAPLLRRHARGSELTPAGRLLLEQGRRLLRWSERLGEDVRRLGSGEAGRLRIASVPTFAWSNLAPLLVALAEDAPGLTVELSDPDPGTVLHRVREGEADLGFVATSSTAGLAAAHPELRVRMVKEMPLVLAARAGSADGASLADLVEQTWIVPVAVPGFPGLLEVAEELARRAGHAPLRIQSVTTLQTALPLIAAGLGVGLVPADFVSAAAGGIAVQDVGVPIPPIYGTSVQSADLEPAPALKTFLRTVSRHFGIEEHPDAQT</sequence>
<dbReference type="Pfam" id="PF03466">
    <property type="entry name" value="LysR_substrate"/>
    <property type="match status" value="1"/>
</dbReference>
<dbReference type="Pfam" id="PF00126">
    <property type="entry name" value="HTH_1"/>
    <property type="match status" value="1"/>
</dbReference>
<dbReference type="RefSeq" id="WP_378313436.1">
    <property type="nucleotide sequence ID" value="NZ_JBHUKS010000037.1"/>
</dbReference>
<comment type="similarity">
    <text evidence="1">Belongs to the LysR transcriptional regulatory family.</text>
</comment>
<dbReference type="CDD" id="cd08414">
    <property type="entry name" value="PBP2_LTTR_aromatics_like"/>
    <property type="match status" value="1"/>
</dbReference>
<keyword evidence="4" id="KW-0804">Transcription</keyword>
<evidence type="ECO:0000256" key="2">
    <source>
        <dbReference type="ARBA" id="ARBA00023015"/>
    </source>
</evidence>
<dbReference type="PROSITE" id="PS50931">
    <property type="entry name" value="HTH_LYSR"/>
    <property type="match status" value="1"/>
</dbReference>
<accession>A0ABW5HMK6</accession>
<dbReference type="InterPro" id="IPR000847">
    <property type="entry name" value="LysR_HTH_N"/>
</dbReference>
<evidence type="ECO:0000256" key="4">
    <source>
        <dbReference type="ARBA" id="ARBA00023163"/>
    </source>
</evidence>
<evidence type="ECO:0000313" key="7">
    <source>
        <dbReference type="Proteomes" id="UP001597483"/>
    </source>
</evidence>